<evidence type="ECO:0000256" key="7">
    <source>
        <dbReference type="ARBA" id="ARBA00060680"/>
    </source>
</evidence>
<comment type="pathway">
    <text evidence="6">Aromatic compound metabolism; 4-hydroxyphenylacetate degradation; pyruvate and succinate semialdehyde from 4-hydroxyphenylacetate: step 4/7.</text>
</comment>
<dbReference type="GO" id="GO:0019752">
    <property type="term" value="P:carboxylic acid metabolic process"/>
    <property type="evidence" value="ECO:0007669"/>
    <property type="project" value="UniProtKB-ARBA"/>
</dbReference>
<comment type="function">
    <text evidence="5">Decarboxylates OPET (5-oxo-pent-3-ene-1,2,5-tricarboxylic acid) into HHDD (2-hydroxy-hept-2,4-diene-1,7-dioate) and isomerizes it to OHED (2-oxo-hept-3-ene-1,7-dioate).</text>
</comment>
<dbReference type="GO" id="GO:0018773">
    <property type="term" value="F:acetylpyruvate hydrolase activity"/>
    <property type="evidence" value="ECO:0007669"/>
    <property type="project" value="TreeGrafter"/>
</dbReference>
<comment type="catalytic activity">
    <reaction evidence="4">
        <text>(2E,4Z)-5-hydroxypenta-2,4-diene-1,2,5-tricarboxylate = (3E,5R)-5-carboxy-2-oxohept-3-enedioate</text>
        <dbReference type="Rhea" id="RHEA:18813"/>
        <dbReference type="ChEBI" id="CHEBI:47961"/>
        <dbReference type="ChEBI" id="CHEBI:87491"/>
        <dbReference type="EC" id="5.3.3.10"/>
    </reaction>
</comment>
<proteinExistence type="inferred from homology"/>
<dbReference type="GO" id="GO:0046872">
    <property type="term" value="F:metal ion binding"/>
    <property type="evidence" value="ECO:0007669"/>
    <property type="project" value="UniProtKB-KW"/>
</dbReference>
<keyword evidence="2" id="KW-0479">Metal-binding</keyword>
<evidence type="ECO:0000256" key="2">
    <source>
        <dbReference type="ARBA" id="ARBA00022723"/>
    </source>
</evidence>
<dbReference type="OrthoDB" id="9805307at2"/>
<dbReference type="AlphaFoldDB" id="A0A0P9CSP9"/>
<dbReference type="FunFam" id="3.90.850.10:FF:000002">
    <property type="entry name" value="2-hydroxyhepta-2,4-diene-1,7-dioate isomerase"/>
    <property type="match status" value="1"/>
</dbReference>
<protein>
    <submittedName>
        <fullName evidence="9">2-keto-4-pentenoate hydratase/2-oxohepta-3-ene-1,7-dioic acid hydratase (Catechol pathway)</fullName>
    </submittedName>
</protein>
<dbReference type="PANTHER" id="PTHR11820">
    <property type="entry name" value="ACYLPYRUVASE"/>
    <property type="match status" value="1"/>
</dbReference>
<dbReference type="RefSeq" id="WP_054966723.1">
    <property type="nucleotide sequence ID" value="NZ_FMUN01000002.1"/>
</dbReference>
<keyword evidence="10" id="KW-1185">Reference proteome</keyword>
<dbReference type="InterPro" id="IPR011234">
    <property type="entry name" value="Fumarylacetoacetase-like_C"/>
</dbReference>
<organism evidence="9 10">
    <name type="scientific">Thiohalorhabdus denitrificans</name>
    <dbReference type="NCBI Taxonomy" id="381306"/>
    <lineage>
        <taxon>Bacteria</taxon>
        <taxon>Pseudomonadati</taxon>
        <taxon>Pseudomonadota</taxon>
        <taxon>Gammaproteobacteria</taxon>
        <taxon>Thiohalorhabdales</taxon>
        <taxon>Thiohalorhabdaceae</taxon>
        <taxon>Thiohalorhabdus</taxon>
    </lineage>
</organism>
<dbReference type="STRING" id="381306.AN478_11425"/>
<evidence type="ECO:0000313" key="9">
    <source>
        <dbReference type="EMBL" id="SCX93041.1"/>
    </source>
</evidence>
<evidence type="ECO:0000256" key="6">
    <source>
        <dbReference type="ARBA" id="ARBA00060569"/>
    </source>
</evidence>
<dbReference type="Gene3D" id="3.90.850.10">
    <property type="entry name" value="Fumarylacetoacetase-like, C-terminal domain"/>
    <property type="match status" value="1"/>
</dbReference>
<dbReference type="EMBL" id="FMUN01000002">
    <property type="protein sequence ID" value="SCX93041.1"/>
    <property type="molecule type" value="Genomic_DNA"/>
</dbReference>
<dbReference type="InterPro" id="IPR036663">
    <property type="entry name" value="Fumarylacetoacetase_C_sf"/>
</dbReference>
<dbReference type="Proteomes" id="UP000183104">
    <property type="component" value="Unassembled WGS sequence"/>
</dbReference>
<dbReference type="GO" id="GO:0018800">
    <property type="term" value="F:5-oxopent-3-ene-1,2,5-tricarboxylate decarboxylase activity"/>
    <property type="evidence" value="ECO:0007669"/>
    <property type="project" value="UniProtKB-EC"/>
</dbReference>
<comment type="catalytic activity">
    <reaction evidence="3">
        <text>(3E,5R)-5-carboxy-2-oxohept-3-enedioate + H(+) = (4Z)-2-oxohept-4-enedioate + CO2</text>
        <dbReference type="Rhea" id="RHEA:14397"/>
        <dbReference type="ChEBI" id="CHEBI:15378"/>
        <dbReference type="ChEBI" id="CHEBI:16526"/>
        <dbReference type="ChEBI" id="CHEBI:87491"/>
        <dbReference type="ChEBI" id="CHEBI:87507"/>
        <dbReference type="EC" id="4.1.1.68"/>
    </reaction>
</comment>
<evidence type="ECO:0000259" key="8">
    <source>
        <dbReference type="Pfam" id="PF01557"/>
    </source>
</evidence>
<dbReference type="Pfam" id="PF01557">
    <property type="entry name" value="FAA_hydrolase"/>
    <property type="match status" value="1"/>
</dbReference>
<evidence type="ECO:0000256" key="1">
    <source>
        <dbReference type="ARBA" id="ARBA00010211"/>
    </source>
</evidence>
<dbReference type="SUPFAM" id="SSF56529">
    <property type="entry name" value="FAH"/>
    <property type="match status" value="1"/>
</dbReference>
<name>A0A0P9CSP9_9GAMM</name>
<reference evidence="10" key="1">
    <citation type="submission" date="2016-10" db="EMBL/GenBank/DDBJ databases">
        <authorList>
            <person name="Varghese N."/>
        </authorList>
    </citation>
    <scope>NUCLEOTIDE SEQUENCE [LARGE SCALE GENOMIC DNA]</scope>
    <source>
        <strain evidence="10">HL 19</strain>
    </source>
</reference>
<dbReference type="PANTHER" id="PTHR11820:SF7">
    <property type="entry name" value="ACYLPYRUVASE FAHD1, MITOCHONDRIAL"/>
    <property type="match status" value="1"/>
</dbReference>
<accession>A0A0P9CSP9</accession>
<comment type="similarity">
    <text evidence="1">Belongs to the FAH family.</text>
</comment>
<dbReference type="PATRIC" id="fig|381306.5.peg.1047"/>
<comment type="pathway">
    <text evidence="7">Aromatic compound metabolism; 4-hydroxyphenylacetate degradation; pyruvate and succinate semialdehyde from 4-hydroxyphenylacetate: step 5/7.</text>
</comment>
<dbReference type="GO" id="GO:0008704">
    <property type="term" value="F:5-carboxymethyl-2-hydroxymuconate delta-isomerase activity"/>
    <property type="evidence" value="ECO:0007669"/>
    <property type="project" value="UniProtKB-EC"/>
</dbReference>
<sequence>MRLISFQREGSTRIGLVELEAGRVVDLQAVEPRLPRDMADFVAGGEASLNAALEAAEQAPAEARPALEEVSVLAPLPQPTRNVVCVGKNYAAHAGEFSGTAGSASGVSGDLPEYPIFFTKAPTAVSGPGQPIPAHLDPTESVDYEGELAVVIGRGGRGIPAAEAFDHVFGYTIVNDVTSRTLQKRHTQWFLGKSLDGFCPMGPLLVTADELSELDTVEVTTHVNGERRQAGRLDDLIFDIPTLIETLSAGMTLQPGDIIATGTPEGVGAGFDPPRYLRSGDRVEVHVSGIGTLRNPVE</sequence>
<evidence type="ECO:0000256" key="3">
    <source>
        <dbReference type="ARBA" id="ARBA00051258"/>
    </source>
</evidence>
<evidence type="ECO:0000313" key="10">
    <source>
        <dbReference type="Proteomes" id="UP000183104"/>
    </source>
</evidence>
<evidence type="ECO:0000256" key="5">
    <source>
        <dbReference type="ARBA" id="ARBA00057150"/>
    </source>
</evidence>
<evidence type="ECO:0000256" key="4">
    <source>
        <dbReference type="ARBA" id="ARBA00052790"/>
    </source>
</evidence>
<feature type="domain" description="Fumarylacetoacetase-like C-terminal" evidence="8">
    <location>
        <begin position="83"/>
        <end position="297"/>
    </location>
</feature>
<gene>
    <name evidence="9" type="ORF">SAMN05661077_0748</name>
</gene>